<feature type="chain" id="PRO_5010858997" evidence="1">
    <location>
        <begin position="35"/>
        <end position="91"/>
    </location>
</feature>
<dbReference type="EMBL" id="LQOX01000115">
    <property type="protein sequence ID" value="ORV66839.1"/>
    <property type="molecule type" value="Genomic_DNA"/>
</dbReference>
<reference evidence="2 3" key="1">
    <citation type="submission" date="2016-01" db="EMBL/GenBank/DDBJ databases">
        <title>The new phylogeny of the genus Mycobacterium.</title>
        <authorList>
            <person name="Tarcisio F."/>
            <person name="Conor M."/>
            <person name="Antonella G."/>
            <person name="Elisabetta G."/>
            <person name="Giulia F.S."/>
            <person name="Sara T."/>
            <person name="Anna F."/>
            <person name="Clotilde B."/>
            <person name="Roberto B."/>
            <person name="Veronica D.S."/>
            <person name="Fabio R."/>
            <person name="Monica P."/>
            <person name="Olivier J."/>
            <person name="Enrico T."/>
            <person name="Nicola S."/>
        </authorList>
    </citation>
    <scope>NUCLEOTIDE SEQUENCE [LARGE SCALE GENOMIC DNA]</scope>
    <source>
        <strain evidence="2 3">DSM 43505</strain>
    </source>
</reference>
<gene>
    <name evidence="2" type="ORF">AWC07_10310</name>
</gene>
<proteinExistence type="predicted"/>
<sequence length="91" mass="9909">MTLRRFARTVLAILMASTGIGLTALVGSSGIARADPDDDTPVIIDDFLFTPIFTQDPHTQRPSNMGAAEPDWGRIGMICQNRTVKCQKNGF</sequence>
<comment type="caution">
    <text evidence="2">The sequence shown here is derived from an EMBL/GenBank/DDBJ whole genome shotgun (WGS) entry which is preliminary data.</text>
</comment>
<keyword evidence="3" id="KW-1185">Reference proteome</keyword>
<evidence type="ECO:0000313" key="3">
    <source>
        <dbReference type="Proteomes" id="UP000193738"/>
    </source>
</evidence>
<evidence type="ECO:0000313" key="2">
    <source>
        <dbReference type="EMBL" id="ORV66839.1"/>
    </source>
</evidence>
<accession>A0A1X1VCT0</accession>
<keyword evidence="1" id="KW-0732">Signal</keyword>
<feature type="signal peptide" evidence="1">
    <location>
        <begin position="1"/>
        <end position="34"/>
    </location>
</feature>
<dbReference type="AlphaFoldDB" id="A0A1X1VCT0"/>
<dbReference type="Proteomes" id="UP000193738">
    <property type="component" value="Unassembled WGS sequence"/>
</dbReference>
<name>A0A1X1VCT0_MYCGS</name>
<protein>
    <submittedName>
        <fullName evidence="2">Uncharacterized protein</fullName>
    </submittedName>
</protein>
<organism evidence="2 3">
    <name type="scientific">Mycobacterium gastri</name>
    <dbReference type="NCBI Taxonomy" id="1777"/>
    <lineage>
        <taxon>Bacteria</taxon>
        <taxon>Bacillati</taxon>
        <taxon>Actinomycetota</taxon>
        <taxon>Actinomycetes</taxon>
        <taxon>Mycobacteriales</taxon>
        <taxon>Mycobacteriaceae</taxon>
        <taxon>Mycobacterium</taxon>
    </lineage>
</organism>
<evidence type="ECO:0000256" key="1">
    <source>
        <dbReference type="SAM" id="SignalP"/>
    </source>
</evidence>